<evidence type="ECO:0000313" key="2">
    <source>
        <dbReference type="EMBL" id="MFC0409558.1"/>
    </source>
</evidence>
<protein>
    <recommendedName>
        <fullName evidence="4">Lipoprotein</fullName>
    </recommendedName>
</protein>
<feature type="compositionally biased region" description="Low complexity" evidence="1">
    <location>
        <begin position="304"/>
        <end position="323"/>
    </location>
</feature>
<comment type="caution">
    <text evidence="2">The sequence shown here is derived from an EMBL/GenBank/DDBJ whole genome shotgun (WGS) entry which is preliminary data.</text>
</comment>
<dbReference type="RefSeq" id="WP_377045310.1">
    <property type="nucleotide sequence ID" value="NZ_JBHLUN010000010.1"/>
</dbReference>
<reference evidence="2 3" key="1">
    <citation type="submission" date="2024-09" db="EMBL/GenBank/DDBJ databases">
        <authorList>
            <person name="Sun Q."/>
            <person name="Mori K."/>
        </authorList>
    </citation>
    <scope>NUCLEOTIDE SEQUENCE [LARGE SCALE GENOMIC DNA]</scope>
    <source>
        <strain evidence="2 3">TBRC 5777</strain>
    </source>
</reference>
<accession>A0ABV6JYE3</accession>
<feature type="region of interest" description="Disordered" evidence="1">
    <location>
        <begin position="292"/>
        <end position="339"/>
    </location>
</feature>
<evidence type="ECO:0000256" key="1">
    <source>
        <dbReference type="SAM" id="MobiDB-lite"/>
    </source>
</evidence>
<dbReference type="EMBL" id="JBHLUN010000010">
    <property type="protein sequence ID" value="MFC0409558.1"/>
    <property type="molecule type" value="Genomic_DNA"/>
</dbReference>
<organism evidence="2 3">
    <name type="scientific">Roseomonas elaeocarpi</name>
    <dbReference type="NCBI Taxonomy" id="907779"/>
    <lineage>
        <taxon>Bacteria</taxon>
        <taxon>Pseudomonadati</taxon>
        <taxon>Pseudomonadota</taxon>
        <taxon>Alphaproteobacteria</taxon>
        <taxon>Acetobacterales</taxon>
        <taxon>Roseomonadaceae</taxon>
        <taxon>Roseomonas</taxon>
    </lineage>
</organism>
<evidence type="ECO:0000313" key="3">
    <source>
        <dbReference type="Proteomes" id="UP001589865"/>
    </source>
</evidence>
<keyword evidence="3" id="KW-1185">Reference proteome</keyword>
<sequence>MRGFPFAAVLALLFPLAGCGDFPQPYRGQPGGLAAQLTQPPAYRIAVPPPGAALLTDRASRLFADDLAEALVAAEIPAVSGAPLPLDWRLVVRAEPEGRNVVPRYALQNADGKTEAEARGKPVPIEAWSNESPATLRRSAQADAETVATLLRRVDAARRAADPATLVASGPPPLRFIPVTGAPGDGNRALTDRMTDFLGNKGFVIQDRSEGAVFSLQGEVTVAPGANGTQRIEIQWIVKRKDGQELGRAVQINEIAPHSLDRQWGDVAYVVAQEAAQGVRDIIANAGGFGPAEAKKPAREEASTPAAPAGKGVAGAATPAAVPDNSLPVPAALAGRPPV</sequence>
<name>A0ABV6JYE3_9PROT</name>
<evidence type="ECO:0008006" key="4">
    <source>
        <dbReference type="Google" id="ProtNLM"/>
    </source>
</evidence>
<proteinExistence type="predicted"/>
<dbReference type="Proteomes" id="UP001589865">
    <property type="component" value="Unassembled WGS sequence"/>
</dbReference>
<feature type="compositionally biased region" description="Basic and acidic residues" evidence="1">
    <location>
        <begin position="293"/>
        <end position="302"/>
    </location>
</feature>
<gene>
    <name evidence="2" type="ORF">ACFFGY_15000</name>
</gene>